<evidence type="ECO:0000313" key="1">
    <source>
        <dbReference type="EMBL" id="KIM40272.1"/>
    </source>
</evidence>
<reference evidence="2" key="2">
    <citation type="submission" date="2015-01" db="EMBL/GenBank/DDBJ databases">
        <title>Evolutionary Origins and Diversification of the Mycorrhizal Mutualists.</title>
        <authorList>
            <consortium name="DOE Joint Genome Institute"/>
            <consortium name="Mycorrhizal Genomics Consortium"/>
            <person name="Kohler A."/>
            <person name="Kuo A."/>
            <person name="Nagy L.G."/>
            <person name="Floudas D."/>
            <person name="Copeland A."/>
            <person name="Barry K.W."/>
            <person name="Cichocki N."/>
            <person name="Veneault-Fourrey C."/>
            <person name="LaButti K."/>
            <person name="Lindquist E.A."/>
            <person name="Lipzen A."/>
            <person name="Lundell T."/>
            <person name="Morin E."/>
            <person name="Murat C."/>
            <person name="Riley R."/>
            <person name="Ohm R."/>
            <person name="Sun H."/>
            <person name="Tunlid A."/>
            <person name="Henrissat B."/>
            <person name="Grigoriev I.V."/>
            <person name="Hibbett D.S."/>
            <person name="Martin F."/>
        </authorList>
    </citation>
    <scope>NUCLEOTIDE SEQUENCE [LARGE SCALE GENOMIC DNA]</scope>
    <source>
        <strain evidence="2">h7</strain>
    </source>
</reference>
<sequence length="124" mass="13569">MSLRMIVLRSRSAAFPCDDMPRRRPATFSRVYKGRETSNDPHSLVVPSPPSGSSHFSGLCCLLCSRDGRWVGLRLAILPTPNLNENACATTHQYLLSRQESMASSPSLYAATSSCHDHLASFTG</sequence>
<keyword evidence="2" id="KW-1185">Reference proteome</keyword>
<organism evidence="1 2">
    <name type="scientific">Hebeloma cylindrosporum</name>
    <dbReference type="NCBI Taxonomy" id="76867"/>
    <lineage>
        <taxon>Eukaryota</taxon>
        <taxon>Fungi</taxon>
        <taxon>Dikarya</taxon>
        <taxon>Basidiomycota</taxon>
        <taxon>Agaricomycotina</taxon>
        <taxon>Agaricomycetes</taxon>
        <taxon>Agaricomycetidae</taxon>
        <taxon>Agaricales</taxon>
        <taxon>Agaricineae</taxon>
        <taxon>Hymenogastraceae</taxon>
        <taxon>Hebeloma</taxon>
    </lineage>
</organism>
<dbReference type="HOGENOM" id="CLU_2004206_0_0_1"/>
<dbReference type="AlphaFoldDB" id="A0A0C2YGP7"/>
<accession>A0A0C2YGP7</accession>
<protein>
    <submittedName>
        <fullName evidence="1">Uncharacterized protein</fullName>
    </submittedName>
</protein>
<name>A0A0C2YGP7_HEBCY</name>
<dbReference type="EMBL" id="KN831783">
    <property type="protein sequence ID" value="KIM40272.1"/>
    <property type="molecule type" value="Genomic_DNA"/>
</dbReference>
<dbReference type="Proteomes" id="UP000053424">
    <property type="component" value="Unassembled WGS sequence"/>
</dbReference>
<proteinExistence type="predicted"/>
<reference evidence="1 2" key="1">
    <citation type="submission" date="2014-04" db="EMBL/GenBank/DDBJ databases">
        <authorList>
            <consortium name="DOE Joint Genome Institute"/>
            <person name="Kuo A."/>
            <person name="Gay G."/>
            <person name="Dore J."/>
            <person name="Kohler A."/>
            <person name="Nagy L.G."/>
            <person name="Floudas D."/>
            <person name="Copeland A."/>
            <person name="Barry K.W."/>
            <person name="Cichocki N."/>
            <person name="Veneault-Fourrey C."/>
            <person name="LaButti K."/>
            <person name="Lindquist E.A."/>
            <person name="Lipzen A."/>
            <person name="Lundell T."/>
            <person name="Morin E."/>
            <person name="Murat C."/>
            <person name="Sun H."/>
            <person name="Tunlid A."/>
            <person name="Henrissat B."/>
            <person name="Grigoriev I.V."/>
            <person name="Hibbett D.S."/>
            <person name="Martin F."/>
            <person name="Nordberg H.P."/>
            <person name="Cantor M.N."/>
            <person name="Hua S.X."/>
        </authorList>
    </citation>
    <scope>NUCLEOTIDE SEQUENCE [LARGE SCALE GENOMIC DNA]</scope>
    <source>
        <strain evidence="2">h7</strain>
    </source>
</reference>
<evidence type="ECO:0000313" key="2">
    <source>
        <dbReference type="Proteomes" id="UP000053424"/>
    </source>
</evidence>
<gene>
    <name evidence="1" type="ORF">M413DRAFT_175766</name>
</gene>